<dbReference type="InterPro" id="IPR036691">
    <property type="entry name" value="Endo/exonu/phosph_ase_sf"/>
</dbReference>
<comment type="caution">
    <text evidence="2">The sequence shown here is derived from an EMBL/GenBank/DDBJ whole genome shotgun (WGS) entry which is preliminary data.</text>
</comment>
<dbReference type="GO" id="GO:0004527">
    <property type="term" value="F:exonuclease activity"/>
    <property type="evidence" value="ECO:0007669"/>
    <property type="project" value="UniProtKB-KW"/>
</dbReference>
<dbReference type="GO" id="GO:0004519">
    <property type="term" value="F:endonuclease activity"/>
    <property type="evidence" value="ECO:0007669"/>
    <property type="project" value="UniProtKB-KW"/>
</dbReference>
<evidence type="ECO:0000313" key="3">
    <source>
        <dbReference type="Proteomes" id="UP000542776"/>
    </source>
</evidence>
<protein>
    <submittedName>
        <fullName evidence="2">Endonuclease/exonuclease/phosphatase family metal-dependent hydrolase</fullName>
    </submittedName>
</protein>
<dbReference type="GO" id="GO:0006506">
    <property type="term" value="P:GPI anchor biosynthetic process"/>
    <property type="evidence" value="ECO:0007669"/>
    <property type="project" value="TreeGrafter"/>
</dbReference>
<dbReference type="InterPro" id="IPR051916">
    <property type="entry name" value="GPI-anchor_lipid_remodeler"/>
</dbReference>
<dbReference type="InterPro" id="IPR005135">
    <property type="entry name" value="Endo/exonuclease/phosphatase"/>
</dbReference>
<gene>
    <name evidence="2" type="ORF">GGR04_001842</name>
</gene>
<dbReference type="AlphaFoldDB" id="A0A7W6EBW1"/>
<keyword evidence="2" id="KW-0255">Endonuclease</keyword>
<name>A0A7W6EBW1_9HYPH</name>
<dbReference type="Proteomes" id="UP000542776">
    <property type="component" value="Unassembled WGS sequence"/>
</dbReference>
<keyword evidence="3" id="KW-1185">Reference proteome</keyword>
<keyword evidence="2" id="KW-0269">Exonuclease</keyword>
<evidence type="ECO:0000259" key="1">
    <source>
        <dbReference type="Pfam" id="PF03372"/>
    </source>
</evidence>
<dbReference type="Gene3D" id="3.60.10.10">
    <property type="entry name" value="Endonuclease/exonuclease/phosphatase"/>
    <property type="match status" value="1"/>
</dbReference>
<organism evidence="2 3">
    <name type="scientific">Aureimonas pseudogalii</name>
    <dbReference type="NCBI Taxonomy" id="1744844"/>
    <lineage>
        <taxon>Bacteria</taxon>
        <taxon>Pseudomonadati</taxon>
        <taxon>Pseudomonadota</taxon>
        <taxon>Alphaproteobacteria</taxon>
        <taxon>Hyphomicrobiales</taxon>
        <taxon>Aurantimonadaceae</taxon>
        <taxon>Aureimonas</taxon>
    </lineage>
</organism>
<dbReference type="PANTHER" id="PTHR14859:SF15">
    <property type="entry name" value="ENDONUCLEASE_EXONUCLEASE_PHOSPHATASE DOMAIN-CONTAINING PROTEIN"/>
    <property type="match status" value="1"/>
</dbReference>
<dbReference type="EMBL" id="JACIEK010000003">
    <property type="protein sequence ID" value="MBB3998004.1"/>
    <property type="molecule type" value="Genomic_DNA"/>
</dbReference>
<dbReference type="Pfam" id="PF03372">
    <property type="entry name" value="Exo_endo_phos"/>
    <property type="match status" value="1"/>
</dbReference>
<evidence type="ECO:0000313" key="2">
    <source>
        <dbReference type="EMBL" id="MBB3998004.1"/>
    </source>
</evidence>
<dbReference type="PANTHER" id="PTHR14859">
    <property type="entry name" value="CALCOFLUOR WHITE HYPERSENSITIVE PROTEIN PRECURSOR"/>
    <property type="match status" value="1"/>
</dbReference>
<keyword evidence="2" id="KW-0378">Hydrolase</keyword>
<keyword evidence="2" id="KW-0540">Nuclease</keyword>
<reference evidence="2 3" key="1">
    <citation type="submission" date="2020-08" db="EMBL/GenBank/DDBJ databases">
        <title>Genomic Encyclopedia of Type Strains, Phase IV (KMG-IV): sequencing the most valuable type-strain genomes for metagenomic binning, comparative biology and taxonomic classification.</title>
        <authorList>
            <person name="Goeker M."/>
        </authorList>
    </citation>
    <scope>NUCLEOTIDE SEQUENCE [LARGE SCALE GENOMIC DNA]</scope>
    <source>
        <strain evidence="2 3">DSM 102238</strain>
    </source>
</reference>
<proteinExistence type="predicted"/>
<accession>A0A7W6EBW1</accession>
<feature type="domain" description="Endonuclease/exonuclease/phosphatase" evidence="1">
    <location>
        <begin position="13"/>
        <end position="224"/>
    </location>
</feature>
<dbReference type="GO" id="GO:0016020">
    <property type="term" value="C:membrane"/>
    <property type="evidence" value="ECO:0007669"/>
    <property type="project" value="GOC"/>
</dbReference>
<dbReference type="SUPFAM" id="SSF56219">
    <property type="entry name" value="DNase I-like"/>
    <property type="match status" value="1"/>
</dbReference>
<dbReference type="RefSeq" id="WP_183199536.1">
    <property type="nucleotide sequence ID" value="NZ_JACIEK010000003.1"/>
</dbReference>
<sequence>MSPADDGPAIRLATWNIHGFKGEGRRPDPDRTLDLIDGFGADIVALQEVDGRSHLGRLPGAFERLARRWPQGIVEARLFGSGEKAYGHALWSRWPILGAEVRLLPGPGLEPRALIDATVDTPIGPLRVLAAHFGLRPAARRAQADFLLSLPRGGGATVALGDFNEWRSDGGVHRRLAQDFPVSLRSLTWPVRRPLVAFDRIYASAGLSLTAVAPPVGARAASDHWPVIADLRRTSN</sequence>